<protein>
    <submittedName>
        <fullName evidence="1">Uncharacterized protein</fullName>
    </submittedName>
</protein>
<evidence type="ECO:0000313" key="2">
    <source>
        <dbReference type="EMBL" id="MVB06030.1"/>
    </source>
</evidence>
<dbReference type="EMBL" id="WOTW01000004">
    <property type="protein sequence ID" value="MUP36825.1"/>
    <property type="molecule type" value="Genomic_DNA"/>
</dbReference>
<dbReference type="Proteomes" id="UP000462449">
    <property type="component" value="Unassembled WGS sequence"/>
</dbReference>
<sequence>MQEFIKTHQEVANSFSVVAGWTNPTEQEVKTLWDEVFHCFSCASGYKDILVKSDISDEYPKIQQENKMNIKKLEEILTSYNSMLDKLEPFNEMHEL</sequence>
<reference evidence="1 4" key="2">
    <citation type="submission" date="2019-12" db="EMBL/GenBank/DDBJ databases">
        <title>Draft genome sequence of Labilibaculum sp. strain 44 isolated from deep waters of Black Sea.</title>
        <authorList>
            <person name="Yadav S."/>
            <person name="Villanueva L."/>
        </authorList>
    </citation>
    <scope>NUCLEOTIDE SEQUENCE [LARGE SCALE GENOMIC DNA]</scope>
    <source>
        <strain evidence="1 4">44</strain>
    </source>
</reference>
<evidence type="ECO:0000313" key="4">
    <source>
        <dbReference type="Proteomes" id="UP000462449"/>
    </source>
</evidence>
<evidence type="ECO:0000313" key="1">
    <source>
        <dbReference type="EMBL" id="MUP36825.1"/>
    </source>
</evidence>
<comment type="caution">
    <text evidence="1">The sequence shown here is derived from an EMBL/GenBank/DDBJ whole genome shotgun (WGS) entry which is preliminary data.</text>
</comment>
<keyword evidence="3" id="KW-1185">Reference proteome</keyword>
<dbReference type="AlphaFoldDB" id="A0A7M4D2E6"/>
<evidence type="ECO:0000313" key="3">
    <source>
        <dbReference type="Proteomes" id="UP000285951"/>
    </source>
</evidence>
<dbReference type="EMBL" id="QTZN02000004">
    <property type="protein sequence ID" value="MVB06030.1"/>
    <property type="molecule type" value="Genomic_DNA"/>
</dbReference>
<organism evidence="1 4">
    <name type="scientific">Labilibaculum euxinus</name>
    <dbReference type="NCBI Taxonomy" id="2686357"/>
    <lineage>
        <taxon>Bacteria</taxon>
        <taxon>Pseudomonadati</taxon>
        <taxon>Bacteroidota</taxon>
        <taxon>Bacteroidia</taxon>
        <taxon>Marinilabiliales</taxon>
        <taxon>Marinifilaceae</taxon>
        <taxon>Labilibaculum</taxon>
    </lineage>
</organism>
<dbReference type="Proteomes" id="UP000285951">
    <property type="component" value="Unassembled WGS sequence"/>
</dbReference>
<name>A0A7M4D2E6_9BACT</name>
<accession>A0A7M4D2E6</accession>
<reference evidence="2 3" key="1">
    <citation type="submission" date="2019-11" db="EMBL/GenBank/DDBJ databases">
        <title>Draft genome sequence of Labilibaculum sp. strain SYP isolated from Black Sea.</title>
        <authorList>
            <person name="Yadav S."/>
            <person name="Villanueva L."/>
        </authorList>
    </citation>
    <scope>NUCLEOTIDE SEQUENCE [LARGE SCALE GENOMIC DNA]</scope>
    <source>
        <strain evidence="2 3">44</strain>
    </source>
</reference>
<gene>
    <name evidence="2" type="ORF">DWB62_003255</name>
    <name evidence="1" type="ORF">GNY23_03255</name>
</gene>
<proteinExistence type="predicted"/>
<dbReference type="RefSeq" id="WP_156194727.1">
    <property type="nucleotide sequence ID" value="NZ_QTZN02000004.1"/>
</dbReference>